<evidence type="ECO:0000256" key="2">
    <source>
        <dbReference type="ARBA" id="ARBA00005840"/>
    </source>
</evidence>
<keyword evidence="11" id="KW-1185">Reference proteome</keyword>
<name>A0AAE9Y6Z0_9ACTN</name>
<keyword evidence="7 8" id="KW-0472">Membrane</keyword>
<dbReference type="GO" id="GO:0020037">
    <property type="term" value="F:heme binding"/>
    <property type="evidence" value="ECO:0007669"/>
    <property type="project" value="InterPro"/>
</dbReference>
<comment type="similarity">
    <text evidence="2">Belongs to the CcmC/CycZ/HelC family.</text>
</comment>
<comment type="subcellular location">
    <subcellularLocation>
        <location evidence="1">Membrane</location>
        <topology evidence="1">Multi-pass membrane protein</topology>
    </subcellularLocation>
</comment>
<dbReference type="InterPro" id="IPR002541">
    <property type="entry name" value="Cyt_c_assembly"/>
</dbReference>
<evidence type="ECO:0000259" key="9">
    <source>
        <dbReference type="Pfam" id="PF01578"/>
    </source>
</evidence>
<dbReference type="PANTHER" id="PTHR30071">
    <property type="entry name" value="HEME EXPORTER PROTEIN C"/>
    <property type="match status" value="1"/>
</dbReference>
<feature type="transmembrane region" description="Helical" evidence="8">
    <location>
        <begin position="64"/>
        <end position="83"/>
    </location>
</feature>
<evidence type="ECO:0000256" key="4">
    <source>
        <dbReference type="ARBA" id="ARBA00022692"/>
    </source>
</evidence>
<accession>A0AAE9Y6Z0</accession>
<gene>
    <name evidence="10" type="primary">ccsA</name>
    <name evidence="10" type="ORF">PO878_03010</name>
</gene>
<evidence type="ECO:0000256" key="3">
    <source>
        <dbReference type="ARBA" id="ARBA00016463"/>
    </source>
</evidence>
<organism evidence="10 11">
    <name type="scientific">Iamia majanohamensis</name>
    <dbReference type="NCBI Taxonomy" id="467976"/>
    <lineage>
        <taxon>Bacteria</taxon>
        <taxon>Bacillati</taxon>
        <taxon>Actinomycetota</taxon>
        <taxon>Acidimicrobiia</taxon>
        <taxon>Acidimicrobiales</taxon>
        <taxon>Iamiaceae</taxon>
        <taxon>Iamia</taxon>
    </lineage>
</organism>
<dbReference type="PANTHER" id="PTHR30071:SF1">
    <property type="entry name" value="CYTOCHROME B_B6 PROTEIN-RELATED"/>
    <property type="match status" value="1"/>
</dbReference>
<keyword evidence="6 8" id="KW-1133">Transmembrane helix</keyword>
<dbReference type="GO" id="GO:0005886">
    <property type="term" value="C:plasma membrane"/>
    <property type="evidence" value="ECO:0007669"/>
    <property type="project" value="TreeGrafter"/>
</dbReference>
<dbReference type="InterPro" id="IPR045062">
    <property type="entry name" value="Cyt_c_biogenesis_CcsA/CcmC"/>
</dbReference>
<dbReference type="AlphaFoldDB" id="A0AAE9Y6Z0"/>
<dbReference type="EMBL" id="CP116942">
    <property type="protein sequence ID" value="WCO67692.1"/>
    <property type="molecule type" value="Genomic_DNA"/>
</dbReference>
<feature type="transmembrane region" description="Helical" evidence="8">
    <location>
        <begin position="127"/>
        <end position="146"/>
    </location>
</feature>
<evidence type="ECO:0000256" key="1">
    <source>
        <dbReference type="ARBA" id="ARBA00004141"/>
    </source>
</evidence>
<keyword evidence="4 8" id="KW-0812">Transmembrane</keyword>
<dbReference type="InterPro" id="IPR003557">
    <property type="entry name" value="Cyt_c_biogenesis_CcmC"/>
</dbReference>
<dbReference type="RefSeq" id="WP_272737213.1">
    <property type="nucleotide sequence ID" value="NZ_CP116942.1"/>
</dbReference>
<evidence type="ECO:0000313" key="11">
    <source>
        <dbReference type="Proteomes" id="UP001216390"/>
    </source>
</evidence>
<dbReference type="GO" id="GO:0015232">
    <property type="term" value="F:heme transmembrane transporter activity"/>
    <property type="evidence" value="ECO:0007669"/>
    <property type="project" value="InterPro"/>
</dbReference>
<dbReference type="Proteomes" id="UP001216390">
    <property type="component" value="Chromosome"/>
</dbReference>
<reference evidence="10" key="1">
    <citation type="submission" date="2023-01" db="EMBL/GenBank/DDBJ databases">
        <title>The diversity of Class Acidimicrobiia in South China Sea sediment environments and the proposal of Iamia marina sp. nov., a novel species of the genus Iamia.</title>
        <authorList>
            <person name="He Y."/>
            <person name="Tian X."/>
        </authorList>
    </citation>
    <scope>NUCLEOTIDE SEQUENCE</scope>
    <source>
        <strain evidence="10">DSM 19957</strain>
    </source>
</reference>
<sequence>MDETTASKATRVLGAVSLVGLALLVLFGLVISGPDNASVGVDANGAPTGQGEVVRIMYVHVPTAIIAFLAFFVTVAGSIGYLVRRSEWWDLVAHASAELGAVLLFATLVTGALWGEPTWGTYWEWQDARLTTTAVLFFLVLGYLAVRRLPLERDRRSRLAAVVGLLLGPATIVCHYATTWWRTLHQGPTISRLDPQIEGTMLFSLMLGMAVFLALYAWLLLHRFRVLWLENRVEDLGLDVALAERRAEAATPPAGPTPTGVSS</sequence>
<dbReference type="PRINTS" id="PR01386">
    <property type="entry name" value="CCMCBIOGNSIS"/>
</dbReference>
<feature type="transmembrane region" description="Helical" evidence="8">
    <location>
        <begin position="95"/>
        <end position="115"/>
    </location>
</feature>
<evidence type="ECO:0000256" key="7">
    <source>
        <dbReference type="ARBA" id="ARBA00023136"/>
    </source>
</evidence>
<proteinExistence type="inferred from homology"/>
<evidence type="ECO:0000313" key="10">
    <source>
        <dbReference type="EMBL" id="WCO67692.1"/>
    </source>
</evidence>
<keyword evidence="5" id="KW-0201">Cytochrome c-type biogenesis</keyword>
<evidence type="ECO:0000256" key="5">
    <source>
        <dbReference type="ARBA" id="ARBA00022748"/>
    </source>
</evidence>
<dbReference type="GO" id="GO:0017004">
    <property type="term" value="P:cytochrome complex assembly"/>
    <property type="evidence" value="ECO:0007669"/>
    <property type="project" value="UniProtKB-KW"/>
</dbReference>
<feature type="transmembrane region" description="Helical" evidence="8">
    <location>
        <begin position="201"/>
        <end position="221"/>
    </location>
</feature>
<evidence type="ECO:0000256" key="6">
    <source>
        <dbReference type="ARBA" id="ARBA00022989"/>
    </source>
</evidence>
<feature type="transmembrane region" description="Helical" evidence="8">
    <location>
        <begin position="158"/>
        <end position="181"/>
    </location>
</feature>
<protein>
    <recommendedName>
        <fullName evidence="3">Heme exporter protein C</fullName>
    </recommendedName>
</protein>
<evidence type="ECO:0000256" key="8">
    <source>
        <dbReference type="SAM" id="Phobius"/>
    </source>
</evidence>
<feature type="domain" description="Cytochrome c assembly protein" evidence="9">
    <location>
        <begin position="9"/>
        <end position="185"/>
    </location>
</feature>
<feature type="transmembrane region" description="Helical" evidence="8">
    <location>
        <begin position="12"/>
        <end position="31"/>
    </location>
</feature>
<dbReference type="Pfam" id="PF01578">
    <property type="entry name" value="Cytochrom_C_asm"/>
    <property type="match status" value="1"/>
</dbReference>
<dbReference type="KEGG" id="ima:PO878_03010"/>